<gene>
    <name evidence="5" type="ORF">HP555_11875</name>
</gene>
<dbReference type="EMBL" id="CP054140">
    <property type="protein sequence ID" value="QQG66514.1"/>
    <property type="molecule type" value="Genomic_DNA"/>
</dbReference>
<keyword evidence="2" id="KW-0690">Ribosome biogenesis</keyword>
<keyword evidence="4" id="KW-0694">RNA-binding</keyword>
<accession>A0A7T5VEP5</accession>
<evidence type="ECO:0000256" key="2">
    <source>
        <dbReference type="ARBA" id="ARBA00022517"/>
    </source>
</evidence>
<dbReference type="PANTHER" id="PTHR38101">
    <property type="entry name" value="UPF0307 PROTEIN YJGA"/>
    <property type="match status" value="1"/>
</dbReference>
<dbReference type="GO" id="GO:0042254">
    <property type="term" value="P:ribosome biogenesis"/>
    <property type="evidence" value="ECO:0007669"/>
    <property type="project" value="UniProtKB-KW"/>
</dbReference>
<dbReference type="SUPFAM" id="SSF158710">
    <property type="entry name" value="PSPTO4464-like"/>
    <property type="match status" value="1"/>
</dbReference>
<proteinExistence type="predicted"/>
<dbReference type="Proteomes" id="UP000596092">
    <property type="component" value="Chromosome"/>
</dbReference>
<dbReference type="GO" id="GO:0019843">
    <property type="term" value="F:rRNA binding"/>
    <property type="evidence" value="ECO:0007669"/>
    <property type="project" value="UniProtKB-KW"/>
</dbReference>
<evidence type="ECO:0000256" key="3">
    <source>
        <dbReference type="ARBA" id="ARBA00022730"/>
    </source>
</evidence>
<dbReference type="InterPro" id="IPR006839">
    <property type="entry name" value="DarP"/>
</dbReference>
<sequence>MQISRSEQKRRIKEIELLVEELLTLPAHVLSQTPLPDEMRQSLLTVAGRPLNKARKREVKYLTRLIQQYPLEGLYELVSRYRGNKLKEQQQVKTIDSYRHTLINEALEQEKLCRERGEDWTENWPSTTISQLQRTVPVIDPLTLSRLAYLFVRTRNPRYSREIFRYLRSMQELHNRIQQQESVSRES</sequence>
<keyword evidence="6" id="KW-1185">Reference proteome</keyword>
<evidence type="ECO:0000313" key="5">
    <source>
        <dbReference type="EMBL" id="QQG66514.1"/>
    </source>
</evidence>
<evidence type="ECO:0000256" key="1">
    <source>
        <dbReference type="ARBA" id="ARBA00022490"/>
    </source>
</evidence>
<dbReference type="KEGG" id="dog:HP555_11875"/>
<evidence type="ECO:0000256" key="4">
    <source>
        <dbReference type="ARBA" id="ARBA00022884"/>
    </source>
</evidence>
<protein>
    <submittedName>
        <fullName evidence="5">DUF615 domain-containing protein</fullName>
    </submittedName>
</protein>
<keyword evidence="1" id="KW-0963">Cytoplasm</keyword>
<organism evidence="5 6">
    <name type="scientific">Desulfobulbus oligotrophicus</name>
    <dbReference type="NCBI Taxonomy" id="1909699"/>
    <lineage>
        <taxon>Bacteria</taxon>
        <taxon>Pseudomonadati</taxon>
        <taxon>Thermodesulfobacteriota</taxon>
        <taxon>Desulfobulbia</taxon>
        <taxon>Desulfobulbales</taxon>
        <taxon>Desulfobulbaceae</taxon>
        <taxon>Desulfobulbus</taxon>
    </lineage>
</organism>
<dbReference type="GO" id="GO:0005829">
    <property type="term" value="C:cytosol"/>
    <property type="evidence" value="ECO:0007669"/>
    <property type="project" value="TreeGrafter"/>
</dbReference>
<keyword evidence="3" id="KW-0699">rRNA-binding</keyword>
<evidence type="ECO:0000313" key="6">
    <source>
        <dbReference type="Proteomes" id="UP000596092"/>
    </source>
</evidence>
<dbReference type="Gene3D" id="1.10.60.30">
    <property type="entry name" value="PSPTO4464-like domains"/>
    <property type="match status" value="1"/>
</dbReference>
<dbReference type="RefSeq" id="WP_199262774.1">
    <property type="nucleotide sequence ID" value="NZ_CP054140.1"/>
</dbReference>
<dbReference type="Pfam" id="PF04751">
    <property type="entry name" value="DarP"/>
    <property type="match status" value="1"/>
</dbReference>
<name>A0A7T5VEP5_9BACT</name>
<dbReference type="InterPro" id="IPR023153">
    <property type="entry name" value="DarP_sf"/>
</dbReference>
<reference evidence="5 6" key="1">
    <citation type="submission" date="2020-05" db="EMBL/GenBank/DDBJ databases">
        <title>Complete genome of Desulfobulbus oligotrophicus.</title>
        <authorList>
            <person name="Podar M."/>
        </authorList>
    </citation>
    <scope>NUCLEOTIDE SEQUENCE [LARGE SCALE GENOMIC DNA]</scope>
    <source>
        <strain evidence="5 6">Prop6</strain>
    </source>
</reference>
<dbReference type="PANTHER" id="PTHR38101:SF1">
    <property type="entry name" value="UPF0307 PROTEIN YJGA"/>
    <property type="match status" value="1"/>
</dbReference>
<dbReference type="AlphaFoldDB" id="A0A7T5VEP5"/>